<evidence type="ECO:0000313" key="15">
    <source>
        <dbReference type="Proteomes" id="UP000594263"/>
    </source>
</evidence>
<keyword evidence="6 13" id="KW-1133">Transmembrane helix</keyword>
<feature type="transmembrane region" description="Helical" evidence="13">
    <location>
        <begin position="6"/>
        <end position="24"/>
    </location>
</feature>
<keyword evidence="9 12" id="KW-0503">Monooxygenase</keyword>
<evidence type="ECO:0000256" key="4">
    <source>
        <dbReference type="ARBA" id="ARBA00022692"/>
    </source>
</evidence>
<dbReference type="FunFam" id="1.10.630.10:FF:000026">
    <property type="entry name" value="Cytochrome P450 82C4"/>
    <property type="match status" value="1"/>
</dbReference>
<dbReference type="GO" id="GO:0020037">
    <property type="term" value="F:heme binding"/>
    <property type="evidence" value="ECO:0007669"/>
    <property type="project" value="InterPro"/>
</dbReference>
<dbReference type="AlphaFoldDB" id="A0A7N0TIZ4"/>
<evidence type="ECO:0000256" key="13">
    <source>
        <dbReference type="SAM" id="Phobius"/>
    </source>
</evidence>
<dbReference type="SUPFAM" id="SSF48264">
    <property type="entry name" value="Cytochrome P450"/>
    <property type="match status" value="1"/>
</dbReference>
<keyword evidence="3 11" id="KW-0349">Heme</keyword>
<dbReference type="CDD" id="cd20653">
    <property type="entry name" value="CYP81"/>
    <property type="match status" value="1"/>
</dbReference>
<accession>A0A7N0TIZ4</accession>
<organism evidence="14 15">
    <name type="scientific">Kalanchoe fedtschenkoi</name>
    <name type="common">Lavender scallops</name>
    <name type="synonym">South American air plant</name>
    <dbReference type="NCBI Taxonomy" id="63787"/>
    <lineage>
        <taxon>Eukaryota</taxon>
        <taxon>Viridiplantae</taxon>
        <taxon>Streptophyta</taxon>
        <taxon>Embryophyta</taxon>
        <taxon>Tracheophyta</taxon>
        <taxon>Spermatophyta</taxon>
        <taxon>Magnoliopsida</taxon>
        <taxon>eudicotyledons</taxon>
        <taxon>Gunneridae</taxon>
        <taxon>Pentapetalae</taxon>
        <taxon>Saxifragales</taxon>
        <taxon>Crassulaceae</taxon>
        <taxon>Kalanchoe</taxon>
    </lineage>
</organism>
<evidence type="ECO:0000256" key="1">
    <source>
        <dbReference type="ARBA" id="ARBA00004167"/>
    </source>
</evidence>
<sequence>MDDLKWFYTVLLPPFSIFIIIYFIHSLVLEKRRKQPLPPSPRSLPVIGHLHLLKNPLHRTFQGFSAQYGGVFGLQLGNQYSIVVSSPAAVEECFGRNDVVMADRPRLLAGKHLNYDFTTMGASNYGDHWRKVRRISNQQVFSASRQNMFLSLRQEEVKSMIKSLLHDYSTSGQGMQHQLQKVEMRSRINELAFNIIVGIVTGKRYYGEGAEDSAEAKEFREIIPQISELSASSNPADFLPILGWIDLGDYEKRMITLKKRIDKILQGFINGSKTFMDGGVAAQSMISSILAAREKGTSSESVSFSDQTIKGLVLVLIEAGTDTAAGTIEWALSLLLNNPEKLKKAQSELDSIIGPGRLVDESDLPKLKYLRAIINETLRMYPAAPLLVPHYSSSDCTVQGFHVPRGTLVFANAWALHRDPEVWDEPLSFRPERFENVEECSYAYKLIPFGTGRRSCPGASMGNKVVGLALAALIQCFDWERIGEEEVDMRESNGLTMPKLTPLEAMCRPRSHAVDFLSGL</sequence>
<dbReference type="PROSITE" id="PS00086">
    <property type="entry name" value="CYTOCHROME_P450"/>
    <property type="match status" value="1"/>
</dbReference>
<evidence type="ECO:0008006" key="16">
    <source>
        <dbReference type="Google" id="ProtNLM"/>
    </source>
</evidence>
<dbReference type="Gene3D" id="1.10.630.10">
    <property type="entry name" value="Cytochrome P450"/>
    <property type="match status" value="1"/>
</dbReference>
<dbReference type="InterPro" id="IPR002401">
    <property type="entry name" value="Cyt_P450_E_grp-I"/>
</dbReference>
<keyword evidence="4 13" id="KW-0812">Transmembrane</keyword>
<keyword evidence="8 11" id="KW-0408">Iron</keyword>
<keyword evidence="7 12" id="KW-0560">Oxidoreductase</keyword>
<evidence type="ECO:0000256" key="8">
    <source>
        <dbReference type="ARBA" id="ARBA00023004"/>
    </source>
</evidence>
<dbReference type="PRINTS" id="PR00463">
    <property type="entry name" value="EP450I"/>
</dbReference>
<protein>
    <recommendedName>
        <fullName evidence="16">Cytochrome P450</fullName>
    </recommendedName>
</protein>
<reference evidence="14" key="1">
    <citation type="submission" date="2021-01" db="UniProtKB">
        <authorList>
            <consortium name="EnsemblPlants"/>
        </authorList>
    </citation>
    <scope>IDENTIFICATION</scope>
</reference>
<name>A0A7N0TIZ4_KALFE</name>
<dbReference type="InterPro" id="IPR050651">
    <property type="entry name" value="Plant_Cytochrome_P450_Monoox"/>
</dbReference>
<dbReference type="GO" id="GO:0016020">
    <property type="term" value="C:membrane"/>
    <property type="evidence" value="ECO:0007669"/>
    <property type="project" value="UniProtKB-SubCell"/>
</dbReference>
<dbReference type="EnsemblPlants" id="Kaladp0039s0083.1.v1.1">
    <property type="protein sequence ID" value="Kaladp0039s0083.1.v1.1"/>
    <property type="gene ID" value="Kaladp0039s0083.v1.1"/>
</dbReference>
<dbReference type="Gramene" id="Kaladp0039s0083.1.v1.1">
    <property type="protein sequence ID" value="Kaladp0039s0083.1.v1.1"/>
    <property type="gene ID" value="Kaladp0039s0083.v1.1"/>
</dbReference>
<dbReference type="GO" id="GO:0004497">
    <property type="term" value="F:monooxygenase activity"/>
    <property type="evidence" value="ECO:0007669"/>
    <property type="project" value="UniProtKB-KW"/>
</dbReference>
<keyword evidence="15" id="KW-1185">Reference proteome</keyword>
<evidence type="ECO:0000256" key="11">
    <source>
        <dbReference type="PIRSR" id="PIRSR602401-1"/>
    </source>
</evidence>
<dbReference type="InterPro" id="IPR017972">
    <property type="entry name" value="Cyt_P450_CS"/>
</dbReference>
<evidence type="ECO:0000256" key="2">
    <source>
        <dbReference type="ARBA" id="ARBA00010617"/>
    </source>
</evidence>
<dbReference type="OMA" id="ATHTNIM"/>
<evidence type="ECO:0000256" key="12">
    <source>
        <dbReference type="RuleBase" id="RU000461"/>
    </source>
</evidence>
<comment type="similarity">
    <text evidence="2 12">Belongs to the cytochrome P450 family.</text>
</comment>
<evidence type="ECO:0000313" key="14">
    <source>
        <dbReference type="EnsemblPlants" id="Kaladp0039s0083.1.v1.1"/>
    </source>
</evidence>
<comment type="subcellular location">
    <subcellularLocation>
        <location evidence="1">Membrane</location>
        <topology evidence="1">Single-pass membrane protein</topology>
    </subcellularLocation>
</comment>
<evidence type="ECO:0000256" key="3">
    <source>
        <dbReference type="ARBA" id="ARBA00022617"/>
    </source>
</evidence>
<dbReference type="PRINTS" id="PR00385">
    <property type="entry name" value="P450"/>
</dbReference>
<dbReference type="InterPro" id="IPR001128">
    <property type="entry name" value="Cyt_P450"/>
</dbReference>
<dbReference type="Pfam" id="PF00067">
    <property type="entry name" value="p450"/>
    <property type="match status" value="1"/>
</dbReference>
<dbReference type="Proteomes" id="UP000594263">
    <property type="component" value="Unplaced"/>
</dbReference>
<keyword evidence="5 11" id="KW-0479">Metal-binding</keyword>
<keyword evidence="10 13" id="KW-0472">Membrane</keyword>
<proteinExistence type="inferred from homology"/>
<dbReference type="PANTHER" id="PTHR47947">
    <property type="entry name" value="CYTOCHROME P450 82C3-RELATED"/>
    <property type="match status" value="1"/>
</dbReference>
<evidence type="ECO:0000256" key="6">
    <source>
        <dbReference type="ARBA" id="ARBA00022989"/>
    </source>
</evidence>
<comment type="cofactor">
    <cofactor evidence="11">
        <name>heme</name>
        <dbReference type="ChEBI" id="CHEBI:30413"/>
    </cofactor>
</comment>
<dbReference type="GO" id="GO:0005506">
    <property type="term" value="F:iron ion binding"/>
    <property type="evidence" value="ECO:0007669"/>
    <property type="project" value="InterPro"/>
</dbReference>
<evidence type="ECO:0000256" key="9">
    <source>
        <dbReference type="ARBA" id="ARBA00023033"/>
    </source>
</evidence>
<feature type="binding site" description="axial binding residue" evidence="11">
    <location>
        <position position="456"/>
    </location>
    <ligand>
        <name>heme</name>
        <dbReference type="ChEBI" id="CHEBI:30413"/>
    </ligand>
    <ligandPart>
        <name>Fe</name>
        <dbReference type="ChEBI" id="CHEBI:18248"/>
    </ligandPart>
</feature>
<evidence type="ECO:0000256" key="7">
    <source>
        <dbReference type="ARBA" id="ARBA00023002"/>
    </source>
</evidence>
<dbReference type="InterPro" id="IPR036396">
    <property type="entry name" value="Cyt_P450_sf"/>
</dbReference>
<evidence type="ECO:0000256" key="10">
    <source>
        <dbReference type="ARBA" id="ARBA00023136"/>
    </source>
</evidence>
<dbReference type="GO" id="GO:0016705">
    <property type="term" value="F:oxidoreductase activity, acting on paired donors, with incorporation or reduction of molecular oxygen"/>
    <property type="evidence" value="ECO:0007669"/>
    <property type="project" value="InterPro"/>
</dbReference>
<dbReference type="PANTHER" id="PTHR47947:SF62">
    <property type="entry name" value="CYTOCHROME P450, FAMILY 81, SUBFAMILY D, POLYPEPTIDE 5"/>
    <property type="match status" value="1"/>
</dbReference>
<evidence type="ECO:0000256" key="5">
    <source>
        <dbReference type="ARBA" id="ARBA00022723"/>
    </source>
</evidence>